<dbReference type="PANTHER" id="PTHR21091:SF167">
    <property type="entry name" value="UROPORPHYRINOGEN DECARBOXYLASE 1, CHLOROPLASTIC"/>
    <property type="match status" value="1"/>
</dbReference>
<dbReference type="GO" id="GO:0009507">
    <property type="term" value="C:chloroplast"/>
    <property type="evidence" value="ECO:0007669"/>
    <property type="project" value="UniProtKB-SubCell"/>
</dbReference>
<dbReference type="AlphaFoldDB" id="A0AAV0GM66"/>
<reference evidence="17" key="1">
    <citation type="submission" date="2022-08" db="EMBL/GenBank/DDBJ databases">
        <authorList>
            <person name="Gutierrez-Valencia J."/>
        </authorList>
    </citation>
    <scope>NUCLEOTIDE SEQUENCE</scope>
</reference>
<dbReference type="PROSITE" id="PS00907">
    <property type="entry name" value="UROD_2"/>
    <property type="match status" value="1"/>
</dbReference>
<dbReference type="Pfam" id="PF01208">
    <property type="entry name" value="URO-D"/>
    <property type="match status" value="1"/>
</dbReference>
<dbReference type="InterPro" id="IPR006361">
    <property type="entry name" value="Uroporphyrinogen_deCO2ase_HemE"/>
</dbReference>
<evidence type="ECO:0000259" key="15">
    <source>
        <dbReference type="PROSITE" id="PS00906"/>
    </source>
</evidence>
<dbReference type="InterPro" id="IPR038071">
    <property type="entry name" value="UROD/MetE-like_sf"/>
</dbReference>
<organism evidence="17 18">
    <name type="scientific">Linum tenue</name>
    <dbReference type="NCBI Taxonomy" id="586396"/>
    <lineage>
        <taxon>Eukaryota</taxon>
        <taxon>Viridiplantae</taxon>
        <taxon>Streptophyta</taxon>
        <taxon>Embryophyta</taxon>
        <taxon>Tracheophyta</taxon>
        <taxon>Spermatophyta</taxon>
        <taxon>Magnoliopsida</taxon>
        <taxon>eudicotyledons</taxon>
        <taxon>Gunneridae</taxon>
        <taxon>Pentapetalae</taxon>
        <taxon>rosids</taxon>
        <taxon>fabids</taxon>
        <taxon>Malpighiales</taxon>
        <taxon>Linaceae</taxon>
        <taxon>Linum</taxon>
    </lineage>
</organism>
<dbReference type="GO" id="GO:0015995">
    <property type="term" value="P:chlorophyll biosynthetic process"/>
    <property type="evidence" value="ECO:0007669"/>
    <property type="project" value="UniProtKB-KW"/>
</dbReference>
<name>A0AAV0GM66_9ROSI</name>
<comment type="subunit">
    <text evidence="6">Homodimer.</text>
</comment>
<accession>A0AAV0GM66</accession>
<keyword evidence="8 13" id="KW-0210">Decarboxylase</keyword>
<evidence type="ECO:0000256" key="8">
    <source>
        <dbReference type="ARBA" id="ARBA00022793"/>
    </source>
</evidence>
<evidence type="ECO:0000256" key="5">
    <source>
        <dbReference type="ARBA" id="ARBA00009935"/>
    </source>
</evidence>
<keyword evidence="9" id="KW-0149">Chlorophyll biosynthesis</keyword>
<comment type="pathway">
    <text evidence="3 13">Porphyrin-containing compound metabolism; protoporphyrin-IX biosynthesis; coproporphyrinogen-III from 5-aminolevulinate: step 4/4.</text>
</comment>
<evidence type="ECO:0000256" key="12">
    <source>
        <dbReference type="ARBA" id="ARBA00048033"/>
    </source>
</evidence>
<comment type="caution">
    <text evidence="17">The sequence shown here is derived from an EMBL/GenBank/DDBJ whole genome shotgun (WGS) entry which is preliminary data.</text>
</comment>
<evidence type="ECO:0000256" key="9">
    <source>
        <dbReference type="ARBA" id="ARBA00023171"/>
    </source>
</evidence>
<sequence length="430" mass="47108">MNIPYLNSSGGPSVAWRSSSIVSVQLGLCFSNNFNGVLVPPPPPPSIHYISRRNLRVSCSSPSSSTGTSPFPFIHSDPLLVKAARGEAVVRPPAWMMRQAGRYMAVYRKLAEKYPSFRERSETTELIVEISLQPWEAFRPDGVIIFSDILTPLPAFGVSFDIEDVRGPVIQSPIRSEEHLKTLHPIELEKLQFVGDSLRLLRNEVEGQAAVLGFVGSPWTIGTYIVEGGTTRTYTAIKSMCHTAPHVLRALLAHLAKAIADYAVYQVESGAHCIQIFDSWGGQLSPAMWEIWSKPYIKEIVSTVKSKCPGTPLVLYINGNGGLLERMKDTGVDVIGLDWTVDMADGRKRLGHEISVQGNVDPAYLFLPLPAITDEIHRVVNCAGPRGHILNLGHGVLVGTPEEAVAHFFDVTKSLNFSAPVQDRHVVAAT</sequence>
<dbReference type="EMBL" id="CAMGYJ010000002">
    <property type="protein sequence ID" value="CAI0374054.1"/>
    <property type="molecule type" value="Genomic_DNA"/>
</dbReference>
<evidence type="ECO:0000256" key="3">
    <source>
        <dbReference type="ARBA" id="ARBA00004804"/>
    </source>
</evidence>
<evidence type="ECO:0000313" key="17">
    <source>
        <dbReference type="EMBL" id="CAI0374054.1"/>
    </source>
</evidence>
<dbReference type="InterPro" id="IPR000257">
    <property type="entry name" value="Uroporphyrinogen_deCOase"/>
</dbReference>
<feature type="domain" description="Uroporphyrinogen decarboxylase (URO-D)" evidence="15">
    <location>
        <begin position="93"/>
        <end position="102"/>
    </location>
</feature>
<dbReference type="PANTHER" id="PTHR21091">
    <property type="entry name" value="METHYLTETRAHYDROFOLATE:HOMOCYSTEINE METHYLTRANSFERASE RELATED"/>
    <property type="match status" value="1"/>
</dbReference>
<dbReference type="FunFam" id="3.20.20.210:FF:000006">
    <property type="entry name" value="Uroporphyrinogen decarboxylase"/>
    <property type="match status" value="1"/>
</dbReference>
<evidence type="ECO:0000313" key="18">
    <source>
        <dbReference type="Proteomes" id="UP001154282"/>
    </source>
</evidence>
<dbReference type="GO" id="GO:0004853">
    <property type="term" value="F:uroporphyrinogen decarboxylase activity"/>
    <property type="evidence" value="ECO:0007669"/>
    <property type="project" value="UniProtKB-EC"/>
</dbReference>
<evidence type="ECO:0000256" key="4">
    <source>
        <dbReference type="ARBA" id="ARBA00005173"/>
    </source>
</evidence>
<evidence type="ECO:0000256" key="10">
    <source>
        <dbReference type="ARBA" id="ARBA00023239"/>
    </source>
</evidence>
<dbReference type="SUPFAM" id="SSF51726">
    <property type="entry name" value="UROD/MetE-like"/>
    <property type="match status" value="1"/>
</dbReference>
<keyword evidence="10 13" id="KW-0456">Lyase</keyword>
<gene>
    <name evidence="17" type="ORF">LITE_LOCUS27</name>
</gene>
<proteinExistence type="inferred from homology"/>
<keyword evidence="18" id="KW-1185">Reference proteome</keyword>
<dbReference type="HAMAP" id="MF_00218">
    <property type="entry name" value="URO_D"/>
    <property type="match status" value="1"/>
</dbReference>
<comment type="pathway">
    <text evidence="4">Porphyrin-containing compound metabolism; chlorophyll biosynthesis.</text>
</comment>
<dbReference type="CDD" id="cd00717">
    <property type="entry name" value="URO-D"/>
    <property type="match status" value="1"/>
</dbReference>
<protein>
    <recommendedName>
        <fullName evidence="7 13">Uroporphyrinogen decarboxylase</fullName>
        <ecNumber evidence="7 13">4.1.1.37</ecNumber>
    </recommendedName>
</protein>
<evidence type="ECO:0000256" key="14">
    <source>
        <dbReference type="RuleBase" id="RU004169"/>
    </source>
</evidence>
<dbReference type="Gene3D" id="3.20.20.210">
    <property type="match status" value="1"/>
</dbReference>
<dbReference type="PROSITE" id="PS00906">
    <property type="entry name" value="UROD_1"/>
    <property type="match status" value="1"/>
</dbReference>
<evidence type="ECO:0000256" key="13">
    <source>
        <dbReference type="RuleBase" id="RU000554"/>
    </source>
</evidence>
<keyword evidence="11 13" id="KW-0627">Porphyrin biosynthesis</keyword>
<dbReference type="EC" id="4.1.1.37" evidence="7 13"/>
<evidence type="ECO:0000256" key="1">
    <source>
        <dbReference type="ARBA" id="ARBA00002448"/>
    </source>
</evidence>
<comment type="function">
    <text evidence="1">Catalyzes the decarboxylation of four acetate groups of uroporphyrinogen-III to yield coproporphyrinogen-III.</text>
</comment>
<feature type="domain" description="Uroporphyrinogen decarboxylase (URO-D)" evidence="16">
    <location>
        <begin position="212"/>
        <end position="228"/>
    </location>
</feature>
<evidence type="ECO:0000256" key="7">
    <source>
        <dbReference type="ARBA" id="ARBA00012288"/>
    </source>
</evidence>
<comment type="similarity">
    <text evidence="5 14">Belongs to the uroporphyrinogen decarboxylase family.</text>
</comment>
<comment type="subcellular location">
    <subcellularLocation>
        <location evidence="2">Plastid</location>
        <location evidence="2">Chloroplast</location>
    </subcellularLocation>
</comment>
<comment type="catalytic activity">
    <reaction evidence="12 13">
        <text>uroporphyrinogen III + 4 H(+) = coproporphyrinogen III + 4 CO2</text>
        <dbReference type="Rhea" id="RHEA:19865"/>
        <dbReference type="ChEBI" id="CHEBI:15378"/>
        <dbReference type="ChEBI" id="CHEBI:16526"/>
        <dbReference type="ChEBI" id="CHEBI:57308"/>
        <dbReference type="ChEBI" id="CHEBI:57309"/>
        <dbReference type="EC" id="4.1.1.37"/>
    </reaction>
</comment>
<evidence type="ECO:0000256" key="6">
    <source>
        <dbReference type="ARBA" id="ARBA00011738"/>
    </source>
</evidence>
<evidence type="ECO:0000256" key="2">
    <source>
        <dbReference type="ARBA" id="ARBA00004229"/>
    </source>
</evidence>
<evidence type="ECO:0000259" key="16">
    <source>
        <dbReference type="PROSITE" id="PS00907"/>
    </source>
</evidence>
<dbReference type="NCBIfam" id="TIGR01464">
    <property type="entry name" value="hemE"/>
    <property type="match status" value="1"/>
</dbReference>
<dbReference type="Proteomes" id="UP001154282">
    <property type="component" value="Unassembled WGS sequence"/>
</dbReference>
<evidence type="ECO:0000256" key="11">
    <source>
        <dbReference type="ARBA" id="ARBA00023244"/>
    </source>
</evidence>